<reference evidence="2 3" key="1">
    <citation type="submission" date="2020-08" db="EMBL/GenBank/DDBJ databases">
        <title>Genomic Encyclopedia of Type Strains, Phase IV (KMG-IV): sequencing the most valuable type-strain genomes for metagenomic binning, comparative biology and taxonomic classification.</title>
        <authorList>
            <person name="Goeker M."/>
        </authorList>
    </citation>
    <scope>NUCLEOTIDE SEQUENCE [LARGE SCALE GENOMIC DNA]</scope>
    <source>
        <strain evidence="2 3">DSM 105481</strain>
    </source>
</reference>
<feature type="transmembrane region" description="Helical" evidence="1">
    <location>
        <begin position="50"/>
        <end position="72"/>
    </location>
</feature>
<evidence type="ECO:0000256" key="1">
    <source>
        <dbReference type="SAM" id="Phobius"/>
    </source>
</evidence>
<name>A0ABR6CNQ0_9BACI</name>
<evidence type="ECO:0000313" key="3">
    <source>
        <dbReference type="Proteomes" id="UP000626697"/>
    </source>
</evidence>
<feature type="transmembrane region" description="Helical" evidence="1">
    <location>
        <begin position="84"/>
        <end position="101"/>
    </location>
</feature>
<accession>A0ABR6CNQ0</accession>
<keyword evidence="1" id="KW-0812">Transmembrane</keyword>
<dbReference type="RefSeq" id="WP_182502369.1">
    <property type="nucleotide sequence ID" value="NZ_JACJHX010000004.1"/>
</dbReference>
<sequence>MEVESLIKRKLTVTFVTTMIPSMILAYFYISDRIKSAHPHGLGVDFLGWLSMYSMYIGLIVLIYGNLVSVGLEHLQKKWFLNHIWLYVLLHGIFGLANGLLFQEFTLALSGMIVALFYALIDRWLFVRARVQKSYKMFFLFPVVLCGLLWGYFQIMSEPLPPFTMEDAVEFATVDNGTVTDVFPKYIGKWEEQIDGYQVERETAVQEIGNEKYLITFTERWNKGEVEGFSSFSYEVERGSLTASGREWEEPPYNK</sequence>
<dbReference type="EMBL" id="JACJHX010000004">
    <property type="protein sequence ID" value="MBA9026559.1"/>
    <property type="molecule type" value="Genomic_DNA"/>
</dbReference>
<feature type="transmembrane region" description="Helical" evidence="1">
    <location>
        <begin position="107"/>
        <end position="126"/>
    </location>
</feature>
<proteinExistence type="predicted"/>
<protein>
    <submittedName>
        <fullName evidence="2">Uncharacterized protein</fullName>
    </submittedName>
</protein>
<organism evidence="2 3">
    <name type="scientific">Peribacillus huizhouensis</name>
    <dbReference type="NCBI Taxonomy" id="1501239"/>
    <lineage>
        <taxon>Bacteria</taxon>
        <taxon>Bacillati</taxon>
        <taxon>Bacillota</taxon>
        <taxon>Bacilli</taxon>
        <taxon>Bacillales</taxon>
        <taxon>Bacillaceae</taxon>
        <taxon>Peribacillus</taxon>
    </lineage>
</organism>
<keyword evidence="3" id="KW-1185">Reference proteome</keyword>
<feature type="transmembrane region" description="Helical" evidence="1">
    <location>
        <begin position="12"/>
        <end position="30"/>
    </location>
</feature>
<keyword evidence="1" id="KW-0472">Membrane</keyword>
<gene>
    <name evidence="2" type="ORF">HNP81_001844</name>
</gene>
<evidence type="ECO:0000313" key="2">
    <source>
        <dbReference type="EMBL" id="MBA9026559.1"/>
    </source>
</evidence>
<dbReference type="Proteomes" id="UP000626697">
    <property type="component" value="Unassembled WGS sequence"/>
</dbReference>
<comment type="caution">
    <text evidence="2">The sequence shown here is derived from an EMBL/GenBank/DDBJ whole genome shotgun (WGS) entry which is preliminary data.</text>
</comment>
<keyword evidence="1" id="KW-1133">Transmembrane helix</keyword>
<feature type="transmembrane region" description="Helical" evidence="1">
    <location>
        <begin position="138"/>
        <end position="155"/>
    </location>
</feature>